<comment type="caution">
    <text evidence="1">The sequence shown here is derived from an EMBL/GenBank/DDBJ whole genome shotgun (WGS) entry which is preliminary data.</text>
</comment>
<reference evidence="2" key="1">
    <citation type="submission" date="2022-10" db="EMBL/GenBank/DDBJ databases">
        <title>Genome assembly of Pristionchus species.</title>
        <authorList>
            <person name="Yoshida K."/>
            <person name="Sommer R.J."/>
        </authorList>
    </citation>
    <scope>NUCLEOTIDE SEQUENCE [LARGE SCALE GENOMIC DNA]</scope>
    <source>
        <strain evidence="2">RS5460</strain>
    </source>
</reference>
<keyword evidence="2" id="KW-1185">Reference proteome</keyword>
<dbReference type="AlphaFoldDB" id="A0AAN5CFP2"/>
<gene>
    <name evidence="1" type="ORF">PMAYCL1PPCAC_10506</name>
</gene>
<accession>A0AAN5CFP2</accession>
<organism evidence="1 2">
    <name type="scientific">Pristionchus mayeri</name>
    <dbReference type="NCBI Taxonomy" id="1317129"/>
    <lineage>
        <taxon>Eukaryota</taxon>
        <taxon>Metazoa</taxon>
        <taxon>Ecdysozoa</taxon>
        <taxon>Nematoda</taxon>
        <taxon>Chromadorea</taxon>
        <taxon>Rhabditida</taxon>
        <taxon>Rhabditina</taxon>
        <taxon>Diplogasteromorpha</taxon>
        <taxon>Diplogasteroidea</taxon>
        <taxon>Neodiplogasteridae</taxon>
        <taxon>Pristionchus</taxon>
    </lineage>
</organism>
<sequence length="96" mass="11045">NAVLSARLFSTPSFFADNSSCLSSIITFDRCHRPSSLLAQFLAAFQITTRAIFIVEYSLLFVSSNSKLPHLFYQQLRVIDRCLIEFFSHSRCQQQF</sequence>
<evidence type="ECO:0000313" key="2">
    <source>
        <dbReference type="Proteomes" id="UP001328107"/>
    </source>
</evidence>
<dbReference type="EMBL" id="BTRK01000003">
    <property type="protein sequence ID" value="GMR40311.1"/>
    <property type="molecule type" value="Genomic_DNA"/>
</dbReference>
<evidence type="ECO:0000313" key="1">
    <source>
        <dbReference type="EMBL" id="GMR40311.1"/>
    </source>
</evidence>
<proteinExistence type="predicted"/>
<protein>
    <submittedName>
        <fullName evidence="1">Uncharacterized protein</fullName>
    </submittedName>
</protein>
<dbReference type="Proteomes" id="UP001328107">
    <property type="component" value="Unassembled WGS sequence"/>
</dbReference>
<name>A0AAN5CFP2_9BILA</name>
<feature type="non-terminal residue" evidence="1">
    <location>
        <position position="1"/>
    </location>
</feature>